<dbReference type="Proteomes" id="UP000178256">
    <property type="component" value="Unassembled WGS sequence"/>
</dbReference>
<organism evidence="2 3">
    <name type="scientific">Candidatus Yanofskybacteria bacterium RIFCSPLOWO2_01_FULL_44_22</name>
    <dbReference type="NCBI Taxonomy" id="1802697"/>
    <lineage>
        <taxon>Bacteria</taxon>
        <taxon>Candidatus Yanofskyibacteriota</taxon>
    </lineage>
</organism>
<dbReference type="AlphaFoldDB" id="A0A1F8GII2"/>
<gene>
    <name evidence="2" type="ORF">A2925_02700</name>
</gene>
<proteinExistence type="predicted"/>
<keyword evidence="1" id="KW-1133">Transmembrane helix</keyword>
<name>A0A1F8GII2_9BACT</name>
<comment type="caution">
    <text evidence="2">The sequence shown here is derived from an EMBL/GenBank/DDBJ whole genome shotgun (WGS) entry which is preliminary data.</text>
</comment>
<keyword evidence="1" id="KW-0812">Transmembrane</keyword>
<reference evidence="2 3" key="1">
    <citation type="journal article" date="2016" name="Nat. Commun.">
        <title>Thousands of microbial genomes shed light on interconnected biogeochemical processes in an aquifer system.</title>
        <authorList>
            <person name="Anantharaman K."/>
            <person name="Brown C.T."/>
            <person name="Hug L.A."/>
            <person name="Sharon I."/>
            <person name="Castelle C.J."/>
            <person name="Probst A.J."/>
            <person name="Thomas B.C."/>
            <person name="Singh A."/>
            <person name="Wilkins M.J."/>
            <person name="Karaoz U."/>
            <person name="Brodie E.L."/>
            <person name="Williams K.H."/>
            <person name="Hubbard S.S."/>
            <person name="Banfield J.F."/>
        </authorList>
    </citation>
    <scope>NUCLEOTIDE SEQUENCE [LARGE SCALE GENOMIC DNA]</scope>
</reference>
<evidence type="ECO:0000256" key="1">
    <source>
        <dbReference type="SAM" id="Phobius"/>
    </source>
</evidence>
<accession>A0A1F8GII2</accession>
<evidence type="ECO:0000313" key="2">
    <source>
        <dbReference type="EMBL" id="OGN25123.1"/>
    </source>
</evidence>
<keyword evidence="1" id="KW-0472">Membrane</keyword>
<dbReference type="EMBL" id="MGKL01000022">
    <property type="protein sequence ID" value="OGN25123.1"/>
    <property type="molecule type" value="Genomic_DNA"/>
</dbReference>
<protein>
    <submittedName>
        <fullName evidence="2">Uncharacterized protein</fullName>
    </submittedName>
</protein>
<feature type="transmembrane region" description="Helical" evidence="1">
    <location>
        <begin position="31"/>
        <end position="51"/>
    </location>
</feature>
<sequence>MEDKSKTTESRIARGSHNLPAIHKKLSEHKFLKHLALHVLIAVLYSIVFYLQKRDREIERKG</sequence>
<evidence type="ECO:0000313" key="3">
    <source>
        <dbReference type="Proteomes" id="UP000178256"/>
    </source>
</evidence>